<dbReference type="RefSeq" id="WP_301775074.1">
    <property type="nucleotide sequence ID" value="NZ_JAGGJB010000007.1"/>
</dbReference>
<gene>
    <name evidence="2" type="ORF">J6I90_12035</name>
</gene>
<reference evidence="2 3" key="1">
    <citation type="submission" date="2021-03" db="EMBL/GenBank/DDBJ databases">
        <title>Pseudidiomarina terrestris, a new bacterium isolated from saline soil.</title>
        <authorList>
            <person name="Galisteo C."/>
            <person name="De La Haba R."/>
            <person name="Sanchez-Porro C."/>
            <person name="Ventosa A."/>
        </authorList>
    </citation>
    <scope>NUCLEOTIDE SEQUENCE [LARGE SCALE GENOMIC DNA]</scope>
    <source>
        <strain evidence="2 3">1APP75-32.1</strain>
    </source>
</reference>
<protein>
    <submittedName>
        <fullName evidence="2">Uncharacterized protein</fullName>
    </submittedName>
</protein>
<comment type="caution">
    <text evidence="2">The sequence shown here is derived from an EMBL/GenBank/DDBJ whole genome shotgun (WGS) entry which is preliminary data.</text>
</comment>
<organism evidence="2 3">
    <name type="scientific">Pseudidiomarina terrestris</name>
    <dbReference type="NCBI Taxonomy" id="2820060"/>
    <lineage>
        <taxon>Bacteria</taxon>
        <taxon>Pseudomonadati</taxon>
        <taxon>Pseudomonadota</taxon>
        <taxon>Gammaproteobacteria</taxon>
        <taxon>Alteromonadales</taxon>
        <taxon>Idiomarinaceae</taxon>
        <taxon>Pseudidiomarina</taxon>
    </lineage>
</organism>
<dbReference type="EMBL" id="JAGGJB010000007">
    <property type="protein sequence ID" value="MDN7125612.1"/>
    <property type="molecule type" value="Genomic_DNA"/>
</dbReference>
<feature type="region of interest" description="Disordered" evidence="1">
    <location>
        <begin position="249"/>
        <end position="270"/>
    </location>
</feature>
<evidence type="ECO:0000313" key="2">
    <source>
        <dbReference type="EMBL" id="MDN7125612.1"/>
    </source>
</evidence>
<evidence type="ECO:0000313" key="3">
    <source>
        <dbReference type="Proteomes" id="UP001169492"/>
    </source>
</evidence>
<sequence>MLTIAYALLVGKAEAFQDTMDTSPHGFSYIDHHGQFRFINVDEEASSFIVNLDYANELITVTFDDGSFFVLNQSTDDIVYFNPETNSIQPGMFGVPSQFNMTEDATNVLSSYANHHPYISQTEAPTDPFCHVEVRPGMPCPPHIGIDSFEQTLTTQTSAFCSVVGARSAYPYDGSATLEQCSRSERYTDLATFMAAIAGCALTGGATCAVGMSAVAASHNSFRSRIDVCLASFNQTQFELEACELERNDDDQNQGGGSVAPGTVTTPDSNPLVDLAWDQLYRCRTATTSSPFSDPTSHVICFPI</sequence>
<dbReference type="AlphaFoldDB" id="A0AAW7R3R4"/>
<dbReference type="Proteomes" id="UP001169492">
    <property type="component" value="Unassembled WGS sequence"/>
</dbReference>
<evidence type="ECO:0000256" key="1">
    <source>
        <dbReference type="SAM" id="MobiDB-lite"/>
    </source>
</evidence>
<name>A0AAW7R3R4_9GAMM</name>
<proteinExistence type="predicted"/>
<accession>A0AAW7R3R4</accession>